<dbReference type="Proteomes" id="UP000184440">
    <property type="component" value="Unassembled WGS sequence"/>
</dbReference>
<protein>
    <recommendedName>
        <fullName evidence="4">acetyl-CoA C-acyltransferase</fullName>
        <ecNumber evidence="4">2.3.1.16</ecNumber>
    </recommendedName>
</protein>
<organism evidence="9 10">
    <name type="scientific">Cryptosporangium aurantiacum</name>
    <dbReference type="NCBI Taxonomy" id="134849"/>
    <lineage>
        <taxon>Bacteria</taxon>
        <taxon>Bacillati</taxon>
        <taxon>Actinomycetota</taxon>
        <taxon>Actinomycetes</taxon>
        <taxon>Cryptosporangiales</taxon>
        <taxon>Cryptosporangiaceae</taxon>
        <taxon>Cryptosporangium</taxon>
    </lineage>
</organism>
<dbReference type="Gene3D" id="3.40.47.10">
    <property type="match status" value="1"/>
</dbReference>
<evidence type="ECO:0000256" key="1">
    <source>
        <dbReference type="ARBA" id="ARBA00010982"/>
    </source>
</evidence>
<dbReference type="PROSITE" id="PS00098">
    <property type="entry name" value="THIOLASE_1"/>
    <property type="match status" value="1"/>
</dbReference>
<reference evidence="9 10" key="1">
    <citation type="submission" date="2016-11" db="EMBL/GenBank/DDBJ databases">
        <authorList>
            <person name="Jaros S."/>
            <person name="Januszkiewicz K."/>
            <person name="Wedrychowicz H."/>
        </authorList>
    </citation>
    <scope>NUCLEOTIDE SEQUENCE [LARGE SCALE GENOMIC DNA]</scope>
    <source>
        <strain evidence="9 10">DSM 46144</strain>
    </source>
</reference>
<dbReference type="RefSeq" id="WP_073256490.1">
    <property type="nucleotide sequence ID" value="NZ_FRCS01000003.1"/>
</dbReference>
<sequence>MPDAVLVSACRTAIGTFRKGTLADTSAFDLASAIVEAAVKRSGLAAGDVDDLILGEVMYGGGDVARHAAVTTGMTEVPGFALNRHCASGLTAVATAAASIRAGMDDVVVAGGVESRSTAPRLSFRVPGTTDVVEDWMSPSHPDRPDAPNKDMSITVGWTAAQAAGVTREEMDAWALRSHQRAIRAVDEGRFADEIVPLQVRRLDGTTTVFEVDEHPRRTTTAEKLAALAPLHPEIPGFSITAGNSSGINDAAAAVTVVSDRVATERGLTPLAIVRSWASVGVDPAETGLAPVKAIPKALRRAGLTLGDVDLFEINEAFASMCVATTRMLDIDEEIVNVSGSGCSLGHPVAATGARMVTTLVHELGRRGGGIAVAAMCAGGGMGSAMVLEVPGAAR</sequence>
<dbReference type="InterPro" id="IPR050215">
    <property type="entry name" value="Thiolase-like_sf_Thiolase"/>
</dbReference>
<proteinExistence type="inferred from homology"/>
<evidence type="ECO:0000259" key="8">
    <source>
        <dbReference type="Pfam" id="PF02803"/>
    </source>
</evidence>
<dbReference type="SUPFAM" id="SSF53901">
    <property type="entry name" value="Thiolase-like"/>
    <property type="match status" value="2"/>
</dbReference>
<dbReference type="AlphaFoldDB" id="A0A1M7PLB9"/>
<evidence type="ECO:0000256" key="3">
    <source>
        <dbReference type="ARBA" id="ARBA00023315"/>
    </source>
</evidence>
<evidence type="ECO:0000256" key="2">
    <source>
        <dbReference type="ARBA" id="ARBA00022679"/>
    </source>
</evidence>
<dbReference type="GO" id="GO:0005737">
    <property type="term" value="C:cytoplasm"/>
    <property type="evidence" value="ECO:0007669"/>
    <property type="project" value="UniProtKB-ARBA"/>
</dbReference>
<dbReference type="Pfam" id="PF02803">
    <property type="entry name" value="Thiolase_C"/>
    <property type="match status" value="1"/>
</dbReference>
<dbReference type="EC" id="2.3.1.16" evidence="4"/>
<dbReference type="OrthoDB" id="9764638at2"/>
<evidence type="ECO:0000256" key="5">
    <source>
        <dbReference type="PIRSR" id="PIRSR000429-1"/>
    </source>
</evidence>
<dbReference type="GO" id="GO:0006635">
    <property type="term" value="P:fatty acid beta-oxidation"/>
    <property type="evidence" value="ECO:0007669"/>
    <property type="project" value="TreeGrafter"/>
</dbReference>
<dbReference type="InterPro" id="IPR020610">
    <property type="entry name" value="Thiolase_AS"/>
</dbReference>
<dbReference type="InterPro" id="IPR020617">
    <property type="entry name" value="Thiolase_C"/>
</dbReference>
<evidence type="ECO:0000256" key="6">
    <source>
        <dbReference type="RuleBase" id="RU003557"/>
    </source>
</evidence>
<dbReference type="GO" id="GO:0010124">
    <property type="term" value="P:phenylacetate catabolic process"/>
    <property type="evidence" value="ECO:0007669"/>
    <property type="project" value="TreeGrafter"/>
</dbReference>
<dbReference type="PANTHER" id="PTHR43853">
    <property type="entry name" value="3-KETOACYL-COA THIOLASE, PEROXISOMAL"/>
    <property type="match status" value="1"/>
</dbReference>
<dbReference type="InterPro" id="IPR020616">
    <property type="entry name" value="Thiolase_N"/>
</dbReference>
<feature type="active site" description="Proton acceptor" evidence="5">
    <location>
        <position position="377"/>
    </location>
</feature>
<dbReference type="EMBL" id="FRCS01000003">
    <property type="protein sequence ID" value="SHN17946.1"/>
    <property type="molecule type" value="Genomic_DNA"/>
</dbReference>
<evidence type="ECO:0000259" key="7">
    <source>
        <dbReference type="Pfam" id="PF00108"/>
    </source>
</evidence>
<dbReference type="STRING" id="134849.SAMN05443668_103464"/>
<comment type="similarity">
    <text evidence="1 6">Belongs to the thiolase-like superfamily. Thiolase family.</text>
</comment>
<dbReference type="InterPro" id="IPR016039">
    <property type="entry name" value="Thiolase-like"/>
</dbReference>
<evidence type="ECO:0000313" key="10">
    <source>
        <dbReference type="Proteomes" id="UP000184440"/>
    </source>
</evidence>
<dbReference type="NCBIfam" id="TIGR01930">
    <property type="entry name" value="AcCoA-C-Actrans"/>
    <property type="match status" value="1"/>
</dbReference>
<dbReference type="PANTHER" id="PTHR43853:SF21">
    <property type="entry name" value="STEROID 3-KETOACYL-COA THIOLASE"/>
    <property type="match status" value="1"/>
</dbReference>
<evidence type="ECO:0000256" key="4">
    <source>
        <dbReference type="ARBA" id="ARBA00024073"/>
    </source>
</evidence>
<evidence type="ECO:0000313" key="9">
    <source>
        <dbReference type="EMBL" id="SHN17946.1"/>
    </source>
</evidence>
<gene>
    <name evidence="9" type="ORF">SAMN05443668_103464</name>
</gene>
<feature type="domain" description="Thiolase N-terminal" evidence="7">
    <location>
        <begin position="5"/>
        <end position="259"/>
    </location>
</feature>
<dbReference type="CDD" id="cd00751">
    <property type="entry name" value="thiolase"/>
    <property type="match status" value="1"/>
</dbReference>
<keyword evidence="3 6" id="KW-0012">Acyltransferase</keyword>
<dbReference type="InterPro" id="IPR020615">
    <property type="entry name" value="Thiolase_acyl_enz_int_AS"/>
</dbReference>
<keyword evidence="10" id="KW-1185">Reference proteome</keyword>
<name>A0A1M7PLB9_9ACTN</name>
<keyword evidence="2 6" id="KW-0808">Transferase</keyword>
<dbReference type="InterPro" id="IPR002155">
    <property type="entry name" value="Thiolase"/>
</dbReference>
<feature type="active site" description="Proton acceptor" evidence="5">
    <location>
        <position position="347"/>
    </location>
</feature>
<dbReference type="GO" id="GO:0003988">
    <property type="term" value="F:acetyl-CoA C-acyltransferase activity"/>
    <property type="evidence" value="ECO:0007669"/>
    <property type="project" value="UniProtKB-EC"/>
</dbReference>
<dbReference type="PIRSF" id="PIRSF000429">
    <property type="entry name" value="Ac-CoA_Ac_transf"/>
    <property type="match status" value="1"/>
</dbReference>
<accession>A0A1M7PLB9</accession>
<dbReference type="PROSITE" id="PS00099">
    <property type="entry name" value="THIOLASE_3"/>
    <property type="match status" value="1"/>
</dbReference>
<dbReference type="Pfam" id="PF00108">
    <property type="entry name" value="Thiolase_N"/>
    <property type="match status" value="1"/>
</dbReference>
<feature type="active site" description="Acyl-thioester intermediate" evidence="5">
    <location>
        <position position="86"/>
    </location>
</feature>
<feature type="domain" description="Thiolase C-terminal" evidence="8">
    <location>
        <begin position="268"/>
        <end position="389"/>
    </location>
</feature>